<dbReference type="InterPro" id="IPR035906">
    <property type="entry name" value="MetI-like_sf"/>
</dbReference>
<dbReference type="AlphaFoldDB" id="A0A1L3IAL9"/>
<keyword evidence="10" id="KW-0614">Plasmid</keyword>
<feature type="transmembrane region" description="Helical" evidence="8">
    <location>
        <begin position="343"/>
        <end position="372"/>
    </location>
</feature>
<feature type="transmembrane region" description="Helical" evidence="8">
    <location>
        <begin position="399"/>
        <end position="420"/>
    </location>
</feature>
<geneLocation type="plasmid" evidence="11">
    <name>pp97_b</name>
</geneLocation>
<dbReference type="PANTHER" id="PTHR42929">
    <property type="entry name" value="INNER MEMBRANE ABC TRANSPORTER PERMEASE PROTEIN YDCU-RELATED-RELATED"/>
    <property type="match status" value="1"/>
</dbReference>
<accession>A0A1L3IAL9</accession>
<keyword evidence="11" id="KW-1185">Reference proteome</keyword>
<feature type="transmembrane region" description="Helical" evidence="8">
    <location>
        <begin position="248"/>
        <end position="272"/>
    </location>
</feature>
<evidence type="ECO:0000256" key="3">
    <source>
        <dbReference type="ARBA" id="ARBA00022448"/>
    </source>
</evidence>
<evidence type="ECO:0000256" key="2">
    <source>
        <dbReference type="ARBA" id="ARBA00007069"/>
    </source>
</evidence>
<reference evidence="11" key="1">
    <citation type="submission" date="2016-07" db="EMBL/GenBank/DDBJ databases">
        <title>Phaeobacter portensis sp. nov., a tropodithietic acid producing bacterium isolated from a German harbor.</title>
        <authorList>
            <person name="Freese H.M."/>
            <person name="Bunk B."/>
            <person name="Breider S."/>
            <person name="Brinkhoff T."/>
        </authorList>
    </citation>
    <scope>NUCLEOTIDE SEQUENCE [LARGE SCALE GENOMIC DNA]</scope>
    <source>
        <strain evidence="11">P97</strain>
        <plasmid evidence="11">pp97_b</plasmid>
    </source>
</reference>
<feature type="domain" description="ABC transmembrane type-1" evidence="9">
    <location>
        <begin position="214"/>
        <end position="420"/>
    </location>
</feature>
<keyword evidence="6 8" id="KW-1133">Transmembrane helix</keyword>
<evidence type="ECO:0000256" key="1">
    <source>
        <dbReference type="ARBA" id="ARBA00004651"/>
    </source>
</evidence>
<evidence type="ECO:0000256" key="4">
    <source>
        <dbReference type="ARBA" id="ARBA00022475"/>
    </source>
</evidence>
<dbReference type="SUPFAM" id="SSF161098">
    <property type="entry name" value="MetI-like"/>
    <property type="match status" value="1"/>
</dbReference>
<name>A0A1L3IAL9_9RHOB</name>
<dbReference type="Gene3D" id="1.10.3720.10">
    <property type="entry name" value="MetI-like"/>
    <property type="match status" value="1"/>
</dbReference>
<evidence type="ECO:0000313" key="11">
    <source>
        <dbReference type="Proteomes" id="UP000183859"/>
    </source>
</evidence>
<feature type="transmembrane region" description="Helical" evidence="8">
    <location>
        <begin position="300"/>
        <end position="322"/>
    </location>
</feature>
<dbReference type="InterPro" id="IPR000515">
    <property type="entry name" value="MetI-like"/>
</dbReference>
<comment type="similarity">
    <text evidence="2">Belongs to the binding-protein-dependent transport system permease family. CysTW subfamily.</text>
</comment>
<keyword evidence="5 8" id="KW-0812">Transmembrane</keyword>
<organism evidence="10 11">
    <name type="scientific">Phaeobacter porticola</name>
    <dbReference type="NCBI Taxonomy" id="1844006"/>
    <lineage>
        <taxon>Bacteria</taxon>
        <taxon>Pseudomonadati</taxon>
        <taxon>Pseudomonadota</taxon>
        <taxon>Alphaproteobacteria</taxon>
        <taxon>Rhodobacterales</taxon>
        <taxon>Roseobacteraceae</taxon>
        <taxon>Phaeobacter</taxon>
    </lineage>
</organism>
<gene>
    <name evidence="10" type="primary">potB_2</name>
    <name evidence="10" type="ORF">PhaeoP97_03860</name>
</gene>
<dbReference type="PANTHER" id="PTHR42929:SF5">
    <property type="entry name" value="ABC TRANSPORTER PERMEASE PROTEIN"/>
    <property type="match status" value="1"/>
</dbReference>
<dbReference type="KEGG" id="php:PhaeoP97_03860"/>
<evidence type="ECO:0000256" key="7">
    <source>
        <dbReference type="ARBA" id="ARBA00023136"/>
    </source>
</evidence>
<dbReference type="EMBL" id="CP016366">
    <property type="protein sequence ID" value="APG49210.1"/>
    <property type="molecule type" value="Genomic_DNA"/>
</dbReference>
<keyword evidence="3 8" id="KW-0813">Transport</keyword>
<comment type="subcellular location">
    <subcellularLocation>
        <location evidence="1 8">Cell membrane</location>
        <topology evidence="1 8">Multi-pass membrane protein</topology>
    </subcellularLocation>
</comment>
<dbReference type="CDD" id="cd06261">
    <property type="entry name" value="TM_PBP2"/>
    <property type="match status" value="1"/>
</dbReference>
<evidence type="ECO:0000259" key="9">
    <source>
        <dbReference type="PROSITE" id="PS50928"/>
    </source>
</evidence>
<protein>
    <submittedName>
        <fullName evidence="10">Spermidine/putrescine transport system permease protein PotB</fullName>
    </submittedName>
</protein>
<evidence type="ECO:0000256" key="6">
    <source>
        <dbReference type="ARBA" id="ARBA00022989"/>
    </source>
</evidence>
<dbReference type="Pfam" id="PF00528">
    <property type="entry name" value="BPD_transp_1"/>
    <property type="match status" value="1"/>
</dbReference>
<keyword evidence="7 8" id="KW-0472">Membrane</keyword>
<sequence>MWIMRFAATKEYMMTVTSEHPAWSAISTGQKQEFRRDVRRKRLVSHLLVVPLLLFIAVLFIGPILVMLSRSVENPELRAGLPVLAQSLEDWPGEALPDAKIFRALANDLSNADLRPERAAAARRLNYEVPGYRTLIMGSARKIGRMQDEIAADPKATLIGLDPRWGEMPYWHALRRAASPVTAYYLLAALDLKVDDSGSVVRTEPEQRIFVDILLRSLWVSVVVTTVCLLIAFPVANFMVVAGPRMRVVVLLSILLPFWTSLLVRTSAWIVVLQREGLINDILTGLSLVSDPLELIFNRFGVYVAMVHILLPFMVLPLYSVMQGIPPSYMRAAASLGARPVQAFWRVYLPMTLPGIGAGCLLTFILAVGYYITPALVGGAQDQMIGYFIAFFTDTRLNWGMASALSFILLSCILALYIGLGRYVGIGRLVGIDK</sequence>
<proteinExistence type="inferred from homology"/>
<dbReference type="GO" id="GO:0055085">
    <property type="term" value="P:transmembrane transport"/>
    <property type="evidence" value="ECO:0007669"/>
    <property type="project" value="InterPro"/>
</dbReference>
<evidence type="ECO:0000256" key="8">
    <source>
        <dbReference type="RuleBase" id="RU363032"/>
    </source>
</evidence>
<dbReference type="GO" id="GO:0005886">
    <property type="term" value="C:plasma membrane"/>
    <property type="evidence" value="ECO:0007669"/>
    <property type="project" value="UniProtKB-SubCell"/>
</dbReference>
<keyword evidence="4" id="KW-1003">Cell membrane</keyword>
<evidence type="ECO:0000256" key="5">
    <source>
        <dbReference type="ARBA" id="ARBA00022692"/>
    </source>
</evidence>
<dbReference type="PROSITE" id="PS50928">
    <property type="entry name" value="ABC_TM1"/>
    <property type="match status" value="1"/>
</dbReference>
<feature type="transmembrane region" description="Helical" evidence="8">
    <location>
        <begin position="218"/>
        <end position="241"/>
    </location>
</feature>
<dbReference type="Proteomes" id="UP000183859">
    <property type="component" value="Plasmid pP97_b"/>
</dbReference>
<evidence type="ECO:0000313" key="10">
    <source>
        <dbReference type="EMBL" id="APG49210.1"/>
    </source>
</evidence>
<feature type="transmembrane region" description="Helical" evidence="8">
    <location>
        <begin position="43"/>
        <end position="68"/>
    </location>
</feature>